<evidence type="ECO:0000313" key="4">
    <source>
        <dbReference type="Proteomes" id="UP000005237"/>
    </source>
</evidence>
<dbReference type="Pfam" id="PF03357">
    <property type="entry name" value="Snf7"/>
    <property type="match status" value="1"/>
</dbReference>
<dbReference type="AlphaFoldDB" id="A0A8R1E4J5"/>
<sequence length="90" mass="10814">MDFLFGRRKTPAELLRQNQRALNKAIRELDRERARMEAQEKKIIADIKNMAKKNQMDSVKVMAKDLVRTRRYVKKFIMMKANIQVCKRIF</sequence>
<dbReference type="GO" id="GO:0007034">
    <property type="term" value="P:vacuolar transport"/>
    <property type="evidence" value="ECO:0007669"/>
    <property type="project" value="InterPro"/>
</dbReference>
<keyword evidence="2" id="KW-0175">Coiled coil</keyword>
<reference evidence="4" key="1">
    <citation type="submission" date="2010-08" db="EMBL/GenBank/DDBJ databases">
        <authorList>
            <consortium name="Caenorhabditis japonica Sequencing Consortium"/>
            <person name="Wilson R.K."/>
        </authorList>
    </citation>
    <scope>NUCLEOTIDE SEQUENCE [LARGE SCALE GENOMIC DNA]</scope>
    <source>
        <strain evidence="4">DF5081</strain>
    </source>
</reference>
<dbReference type="Gene3D" id="6.10.140.1230">
    <property type="match status" value="1"/>
</dbReference>
<organism evidence="3 4">
    <name type="scientific">Caenorhabditis japonica</name>
    <dbReference type="NCBI Taxonomy" id="281687"/>
    <lineage>
        <taxon>Eukaryota</taxon>
        <taxon>Metazoa</taxon>
        <taxon>Ecdysozoa</taxon>
        <taxon>Nematoda</taxon>
        <taxon>Chromadorea</taxon>
        <taxon>Rhabditida</taxon>
        <taxon>Rhabditina</taxon>
        <taxon>Rhabditomorpha</taxon>
        <taxon>Rhabditoidea</taxon>
        <taxon>Rhabditidae</taxon>
        <taxon>Peloderinae</taxon>
        <taxon>Caenorhabditis</taxon>
    </lineage>
</organism>
<evidence type="ECO:0008006" key="5">
    <source>
        <dbReference type="Google" id="ProtNLM"/>
    </source>
</evidence>
<feature type="coiled-coil region" evidence="2">
    <location>
        <begin position="12"/>
        <end position="46"/>
    </location>
</feature>
<keyword evidence="4" id="KW-1185">Reference proteome</keyword>
<name>A0A8R1E4J5_CAEJA</name>
<reference evidence="3" key="2">
    <citation type="submission" date="2022-06" db="UniProtKB">
        <authorList>
            <consortium name="EnsemblMetazoa"/>
        </authorList>
    </citation>
    <scope>IDENTIFICATION</scope>
    <source>
        <strain evidence="3">DF5081</strain>
    </source>
</reference>
<evidence type="ECO:0000256" key="1">
    <source>
        <dbReference type="ARBA" id="ARBA00006190"/>
    </source>
</evidence>
<accession>A0A8R1E4J5</accession>
<dbReference type="EnsemblMetazoa" id="CJA18578.1">
    <property type="protein sequence ID" value="CJA18578.1"/>
    <property type="gene ID" value="WBGene00137782"/>
</dbReference>
<comment type="similarity">
    <text evidence="1">Belongs to the SNF7 family.</text>
</comment>
<dbReference type="InterPro" id="IPR005024">
    <property type="entry name" value="Snf7_fam"/>
</dbReference>
<dbReference type="Proteomes" id="UP000005237">
    <property type="component" value="Unassembled WGS sequence"/>
</dbReference>
<proteinExistence type="inferred from homology"/>
<evidence type="ECO:0000313" key="3">
    <source>
        <dbReference type="EnsemblMetazoa" id="CJA18578.1"/>
    </source>
</evidence>
<protein>
    <recommendedName>
        <fullName evidence="5">Charged multivesicular body protein 2a</fullName>
    </recommendedName>
</protein>
<evidence type="ECO:0000256" key="2">
    <source>
        <dbReference type="SAM" id="Coils"/>
    </source>
</evidence>
<dbReference type="PANTHER" id="PTHR10476">
    <property type="entry name" value="CHARGED MULTIVESICULAR BODY PROTEIN"/>
    <property type="match status" value="1"/>
</dbReference>